<evidence type="ECO:0000313" key="3">
    <source>
        <dbReference type="Proteomes" id="UP000193144"/>
    </source>
</evidence>
<gene>
    <name evidence="2" type="ORF">BCR34DRAFT_244643</name>
</gene>
<dbReference type="Pfam" id="PF22942">
    <property type="entry name" value="DUF7025"/>
    <property type="match status" value="1"/>
</dbReference>
<dbReference type="CDD" id="cd19481">
    <property type="entry name" value="RecA-like_protease"/>
    <property type="match status" value="1"/>
</dbReference>
<reference evidence="2 3" key="1">
    <citation type="submission" date="2016-07" db="EMBL/GenBank/DDBJ databases">
        <title>Pervasive Adenine N6-methylation of Active Genes in Fungi.</title>
        <authorList>
            <consortium name="DOE Joint Genome Institute"/>
            <person name="Mondo S.J."/>
            <person name="Dannebaum R.O."/>
            <person name="Kuo R.C."/>
            <person name="Labutti K."/>
            <person name="Haridas S."/>
            <person name="Kuo A."/>
            <person name="Salamov A."/>
            <person name="Ahrendt S.R."/>
            <person name="Lipzen A."/>
            <person name="Sullivan W."/>
            <person name="Andreopoulos W.B."/>
            <person name="Clum A."/>
            <person name="Lindquist E."/>
            <person name="Daum C."/>
            <person name="Ramamoorthy G.K."/>
            <person name="Gryganskyi A."/>
            <person name="Culley D."/>
            <person name="Magnuson J.K."/>
            <person name="James T.Y."/>
            <person name="O'Malley M.A."/>
            <person name="Stajich J.E."/>
            <person name="Spatafora J.W."/>
            <person name="Visel A."/>
            <person name="Grigoriev I.V."/>
        </authorList>
    </citation>
    <scope>NUCLEOTIDE SEQUENCE [LARGE SCALE GENOMIC DNA]</scope>
    <source>
        <strain evidence="2 3">CBS 115471</strain>
    </source>
</reference>
<dbReference type="Proteomes" id="UP000193144">
    <property type="component" value="Unassembled WGS sequence"/>
</dbReference>
<feature type="domain" description="AAA+ ATPase" evidence="1">
    <location>
        <begin position="288"/>
        <end position="416"/>
    </location>
</feature>
<name>A0A1Y1ZUX9_9PLEO</name>
<keyword evidence="2" id="KW-0378">Hydrolase</keyword>
<evidence type="ECO:0000313" key="2">
    <source>
        <dbReference type="EMBL" id="ORY14028.1"/>
    </source>
</evidence>
<dbReference type="Gene3D" id="3.40.50.300">
    <property type="entry name" value="P-loop containing nucleotide triphosphate hydrolases"/>
    <property type="match status" value="1"/>
</dbReference>
<comment type="caution">
    <text evidence="2">The sequence shown here is derived from an EMBL/GenBank/DDBJ whole genome shotgun (WGS) entry which is preliminary data.</text>
</comment>
<dbReference type="EMBL" id="MCFA01000036">
    <property type="protein sequence ID" value="ORY14028.1"/>
    <property type="molecule type" value="Genomic_DNA"/>
</dbReference>
<dbReference type="PANTHER" id="PTHR46411:SF3">
    <property type="entry name" value="AAA+ ATPASE DOMAIN-CONTAINING PROTEIN"/>
    <property type="match status" value="1"/>
</dbReference>
<keyword evidence="3" id="KW-1185">Reference proteome</keyword>
<evidence type="ECO:0000259" key="1">
    <source>
        <dbReference type="SMART" id="SM00382"/>
    </source>
</evidence>
<dbReference type="PRINTS" id="PR00300">
    <property type="entry name" value="CLPPROTEASEA"/>
</dbReference>
<feature type="non-terminal residue" evidence="2">
    <location>
        <position position="1"/>
    </location>
</feature>
<dbReference type="InterPro" id="IPR027417">
    <property type="entry name" value="P-loop_NTPase"/>
</dbReference>
<dbReference type="AlphaFoldDB" id="A0A1Y1ZUX9"/>
<dbReference type="OrthoDB" id="10042665at2759"/>
<dbReference type="SUPFAM" id="SSF52540">
    <property type="entry name" value="P-loop containing nucleoside triphosphate hydrolases"/>
    <property type="match status" value="1"/>
</dbReference>
<sequence>VFHVTVWAYDWNGSKLLRIPYKFEIDEFDGEKRINELPLYPVEFFVDEITDGSDTEGSAKSGLPALRKILKSRAESFRDYCKCTKGSQLFKYTGSALVFRSLTEEASASPMVTRIILGPEFSTTLDRRSTDCKVVNEEIIVDPSSFATHGSDNIYLGEIPKLKTKVPRSCKACDIPLRQTWMSEFPNVECGSKENMKCDHFLDGNDHFMLLPPRVLGFLLSRKEWAQFNVADIQDIEQNGAAADIEQQLALPEKLNVKRLQNMVKFHSAVVNAKEPASLRDAISGKGNGLVFLFHGSTGVGKTFLAEILAQSAKMPLYKAGISDIGTKPKEAERGLRHLFGLAQAWNAILLIDEADVFLDSRGSMGEGDLEKNAMVAVLLREVEYFSGILILTTNRVMTFDVAMLSRVHWPINFGFFNEGQEAKVWNIWRTKWKRQNEEVVNRSDGRLTHNDVDREVNRYDQWRSTLIDANATNSRLNGREIRNIFLGARTMAAGNLVEWDFIRACYSYTTRFRSEMHDRRIKTEGNLVAAG</sequence>
<dbReference type="InterPro" id="IPR003959">
    <property type="entry name" value="ATPase_AAA_core"/>
</dbReference>
<proteinExistence type="predicted"/>
<accession>A0A1Y1ZUX9</accession>
<dbReference type="InterPro" id="IPR003593">
    <property type="entry name" value="AAA+_ATPase"/>
</dbReference>
<dbReference type="GO" id="GO:0005524">
    <property type="term" value="F:ATP binding"/>
    <property type="evidence" value="ECO:0007669"/>
    <property type="project" value="InterPro"/>
</dbReference>
<dbReference type="InterPro" id="IPR054289">
    <property type="entry name" value="DUF7025"/>
</dbReference>
<dbReference type="STRING" id="1231657.A0A1Y1ZUX9"/>
<dbReference type="GO" id="GO:0016887">
    <property type="term" value="F:ATP hydrolysis activity"/>
    <property type="evidence" value="ECO:0007669"/>
    <property type="project" value="InterPro"/>
</dbReference>
<dbReference type="Pfam" id="PF00004">
    <property type="entry name" value="AAA"/>
    <property type="match status" value="1"/>
</dbReference>
<dbReference type="InterPro" id="IPR001270">
    <property type="entry name" value="ClpA/B"/>
</dbReference>
<dbReference type="PANTHER" id="PTHR46411">
    <property type="entry name" value="FAMILY ATPASE, PUTATIVE-RELATED"/>
    <property type="match status" value="1"/>
</dbReference>
<protein>
    <submittedName>
        <fullName evidence="2">p-loop containing nucleoside triphosphate hydrolase protein</fullName>
    </submittedName>
</protein>
<dbReference type="SMART" id="SM00382">
    <property type="entry name" value="AAA"/>
    <property type="match status" value="1"/>
</dbReference>
<organism evidence="2 3">
    <name type="scientific">Clohesyomyces aquaticus</name>
    <dbReference type="NCBI Taxonomy" id="1231657"/>
    <lineage>
        <taxon>Eukaryota</taxon>
        <taxon>Fungi</taxon>
        <taxon>Dikarya</taxon>
        <taxon>Ascomycota</taxon>
        <taxon>Pezizomycotina</taxon>
        <taxon>Dothideomycetes</taxon>
        <taxon>Pleosporomycetidae</taxon>
        <taxon>Pleosporales</taxon>
        <taxon>Lindgomycetaceae</taxon>
        <taxon>Clohesyomyces</taxon>
    </lineage>
</organism>